<dbReference type="InterPro" id="IPR036908">
    <property type="entry name" value="RlpA-like_sf"/>
</dbReference>
<dbReference type="InterPro" id="IPR039271">
    <property type="entry name" value="Kiwellin-like"/>
</dbReference>
<comment type="subcellular location">
    <subcellularLocation>
        <location evidence="1">Secreted</location>
    </subcellularLocation>
</comment>
<dbReference type="SUPFAM" id="SSF50685">
    <property type="entry name" value="Barwin-like endoglucanases"/>
    <property type="match status" value="1"/>
</dbReference>
<organism evidence="6 7">
    <name type="scientific">Dillenia turbinata</name>
    <dbReference type="NCBI Taxonomy" id="194707"/>
    <lineage>
        <taxon>Eukaryota</taxon>
        <taxon>Viridiplantae</taxon>
        <taxon>Streptophyta</taxon>
        <taxon>Embryophyta</taxon>
        <taxon>Tracheophyta</taxon>
        <taxon>Spermatophyta</taxon>
        <taxon>Magnoliopsida</taxon>
        <taxon>eudicotyledons</taxon>
        <taxon>Gunneridae</taxon>
        <taxon>Pentapetalae</taxon>
        <taxon>Dilleniales</taxon>
        <taxon>Dilleniaceae</taxon>
        <taxon>Dillenia</taxon>
    </lineage>
</organism>
<evidence type="ECO:0000256" key="2">
    <source>
        <dbReference type="ARBA" id="ARBA00005592"/>
    </source>
</evidence>
<dbReference type="CDD" id="cd22270">
    <property type="entry name" value="DPBB_kiwellin-like"/>
    <property type="match status" value="1"/>
</dbReference>
<dbReference type="PANTHER" id="PTHR33191">
    <property type="entry name" value="RIPENING-RELATED PROTEIN 2-RELATED"/>
    <property type="match status" value="1"/>
</dbReference>
<dbReference type="AlphaFoldDB" id="A0AAN8VFY1"/>
<comment type="similarity">
    <text evidence="2">Belongs to the kiwellin family.</text>
</comment>
<feature type="chain" id="PRO_5043052935" evidence="5">
    <location>
        <begin position="16"/>
        <end position="194"/>
    </location>
</feature>
<reference evidence="6 7" key="1">
    <citation type="submission" date="2023-12" db="EMBL/GenBank/DDBJ databases">
        <title>A high-quality genome assembly for Dillenia turbinata (Dilleniales).</title>
        <authorList>
            <person name="Chanderbali A."/>
        </authorList>
    </citation>
    <scope>NUCLEOTIDE SEQUENCE [LARGE SCALE GENOMIC DNA]</scope>
    <source>
        <strain evidence="6">LSX21</strain>
        <tissue evidence="6">Leaf</tissue>
    </source>
</reference>
<sequence>MFLIIFTRFPFLATALSTCGGSCQTLNDCRGQLICIKGKCDDDPDIGTHICSGSSGCPQYGTLNCNGTFYPTYNCSPKVLSSTHAILTNINFSKGGDGGGPSECDGQYHDNSELIVALSTGWFAGGSLCGQWIQITAKNVTSVRAKVVDECDSMNGCDTEHAGQPPCRNNMGLLLVDCGCGNGSRLQRGILIIM</sequence>
<evidence type="ECO:0000313" key="6">
    <source>
        <dbReference type="EMBL" id="KAK6926757.1"/>
    </source>
</evidence>
<dbReference type="Gene3D" id="2.40.40.10">
    <property type="entry name" value="RlpA-like domain"/>
    <property type="match status" value="1"/>
</dbReference>
<gene>
    <name evidence="6" type="ORF">RJ641_008476</name>
</gene>
<keyword evidence="7" id="KW-1185">Reference proteome</keyword>
<protein>
    <submittedName>
        <fullName evidence="6">Uncharacterized protein</fullName>
    </submittedName>
</protein>
<keyword evidence="3" id="KW-0964">Secreted</keyword>
<evidence type="ECO:0000313" key="7">
    <source>
        <dbReference type="Proteomes" id="UP001370490"/>
    </source>
</evidence>
<evidence type="ECO:0000256" key="5">
    <source>
        <dbReference type="SAM" id="SignalP"/>
    </source>
</evidence>
<accession>A0AAN8VFY1</accession>
<feature type="signal peptide" evidence="5">
    <location>
        <begin position="1"/>
        <end position="15"/>
    </location>
</feature>
<evidence type="ECO:0000256" key="3">
    <source>
        <dbReference type="ARBA" id="ARBA00022525"/>
    </source>
</evidence>
<evidence type="ECO:0000256" key="1">
    <source>
        <dbReference type="ARBA" id="ARBA00004613"/>
    </source>
</evidence>
<dbReference type="EMBL" id="JBAMMX010000015">
    <property type="protein sequence ID" value="KAK6926757.1"/>
    <property type="molecule type" value="Genomic_DNA"/>
</dbReference>
<keyword evidence="4 5" id="KW-0732">Signal</keyword>
<evidence type="ECO:0000256" key="4">
    <source>
        <dbReference type="ARBA" id="ARBA00022729"/>
    </source>
</evidence>
<dbReference type="Proteomes" id="UP001370490">
    <property type="component" value="Unassembled WGS sequence"/>
</dbReference>
<dbReference type="PANTHER" id="PTHR33191:SF9">
    <property type="entry name" value="RIPENING-RELATED PROTEIN 2-RELATED"/>
    <property type="match status" value="1"/>
</dbReference>
<comment type="caution">
    <text evidence="6">The sequence shown here is derived from an EMBL/GenBank/DDBJ whole genome shotgun (WGS) entry which is preliminary data.</text>
</comment>
<dbReference type="GO" id="GO:0005576">
    <property type="term" value="C:extracellular region"/>
    <property type="evidence" value="ECO:0007669"/>
    <property type="project" value="UniProtKB-SubCell"/>
</dbReference>
<dbReference type="Pfam" id="PF24300">
    <property type="entry name" value="KWL1"/>
    <property type="match status" value="1"/>
</dbReference>
<name>A0AAN8VFY1_9MAGN</name>
<proteinExistence type="inferred from homology"/>